<feature type="non-terminal residue" evidence="9">
    <location>
        <position position="1"/>
    </location>
</feature>
<evidence type="ECO:0000256" key="4">
    <source>
        <dbReference type="ARBA" id="ARBA00022833"/>
    </source>
</evidence>
<dbReference type="PROSITE" id="PS00518">
    <property type="entry name" value="ZF_RING_1"/>
    <property type="match status" value="1"/>
</dbReference>
<evidence type="ECO:0000256" key="3">
    <source>
        <dbReference type="ARBA" id="ARBA00022771"/>
    </source>
</evidence>
<dbReference type="GO" id="GO:0035102">
    <property type="term" value="C:PRC1 complex"/>
    <property type="evidence" value="ECO:0007669"/>
    <property type="project" value="TreeGrafter"/>
</dbReference>
<evidence type="ECO:0000256" key="7">
    <source>
        <dbReference type="SAM" id="MobiDB-lite"/>
    </source>
</evidence>
<feature type="region of interest" description="Disordered" evidence="7">
    <location>
        <begin position="284"/>
        <end position="303"/>
    </location>
</feature>
<dbReference type="GO" id="GO:1990841">
    <property type="term" value="F:promoter-specific chromatin binding"/>
    <property type="evidence" value="ECO:0007669"/>
    <property type="project" value="TreeGrafter"/>
</dbReference>
<keyword evidence="2" id="KW-0479">Metal-binding</keyword>
<accession>A0A7R9Q441</accession>
<dbReference type="PROSITE" id="PS50089">
    <property type="entry name" value="ZF_RING_2"/>
    <property type="match status" value="1"/>
</dbReference>
<dbReference type="InterPro" id="IPR017907">
    <property type="entry name" value="Znf_RING_CS"/>
</dbReference>
<dbReference type="Gene3D" id="3.10.20.90">
    <property type="entry name" value="Phosphatidylinositol 3-kinase Catalytic Subunit, Chain A, domain 1"/>
    <property type="match status" value="1"/>
</dbReference>
<name>A0A7R9Q441_9ACAR</name>
<reference evidence="9" key="1">
    <citation type="submission" date="2020-11" db="EMBL/GenBank/DDBJ databases">
        <authorList>
            <person name="Tran Van P."/>
        </authorList>
    </citation>
    <scope>NUCLEOTIDE SEQUENCE</scope>
</reference>
<feature type="domain" description="RING-type" evidence="8">
    <location>
        <begin position="120"/>
        <end position="163"/>
    </location>
</feature>
<keyword evidence="10" id="KW-1185">Reference proteome</keyword>
<comment type="subcellular location">
    <subcellularLocation>
        <location evidence="1">Nucleus</location>
    </subcellularLocation>
</comment>
<feature type="region of interest" description="Disordered" evidence="7">
    <location>
        <begin position="81"/>
        <end position="101"/>
    </location>
</feature>
<dbReference type="Gene3D" id="3.30.40.10">
    <property type="entry name" value="Zinc/RING finger domain, C3HC4 (zinc finger)"/>
    <property type="match status" value="1"/>
</dbReference>
<dbReference type="InterPro" id="IPR013083">
    <property type="entry name" value="Znf_RING/FYVE/PHD"/>
</dbReference>
<evidence type="ECO:0000313" key="10">
    <source>
        <dbReference type="Proteomes" id="UP000759131"/>
    </source>
</evidence>
<evidence type="ECO:0000313" key="9">
    <source>
        <dbReference type="EMBL" id="CAD7631563.1"/>
    </source>
</evidence>
<dbReference type="PANTHER" id="PTHR10825:SF29">
    <property type="entry name" value="POLYCOMB GROUP RING FINGER PROTEIN 1"/>
    <property type="match status" value="1"/>
</dbReference>
<dbReference type="PANTHER" id="PTHR10825">
    <property type="entry name" value="RING FINGER DOMAIN-CONTAINING, POLYCOMB GROUP COMPONENT"/>
    <property type="match status" value="1"/>
</dbReference>
<dbReference type="EMBL" id="CAJPIZ010009648">
    <property type="protein sequence ID" value="CAG2111993.1"/>
    <property type="molecule type" value="Genomic_DNA"/>
</dbReference>
<gene>
    <name evidence="9" type="ORF">OSB1V03_LOCUS11972</name>
</gene>
<protein>
    <recommendedName>
        <fullName evidence="8">RING-type domain-containing protein</fullName>
    </recommendedName>
</protein>
<evidence type="ECO:0000256" key="1">
    <source>
        <dbReference type="ARBA" id="ARBA00004123"/>
    </source>
</evidence>
<dbReference type="Proteomes" id="UP000759131">
    <property type="component" value="Unassembled WGS sequence"/>
</dbReference>
<dbReference type="SUPFAM" id="SSF57850">
    <property type="entry name" value="RING/U-box"/>
    <property type="match status" value="1"/>
</dbReference>
<keyword evidence="3 6" id="KW-0863">Zinc-finger</keyword>
<evidence type="ECO:0000256" key="6">
    <source>
        <dbReference type="PROSITE-ProRule" id="PRU00175"/>
    </source>
</evidence>
<dbReference type="FunFam" id="3.30.40.10:FF:000033">
    <property type="entry name" value="Polycomb group RING finger protein 3"/>
    <property type="match status" value="1"/>
</dbReference>
<dbReference type="SMART" id="SM00184">
    <property type="entry name" value="RING"/>
    <property type="match status" value="1"/>
</dbReference>
<dbReference type="Pfam" id="PF16207">
    <property type="entry name" value="RAWUL"/>
    <property type="match status" value="1"/>
</dbReference>
<dbReference type="InterPro" id="IPR032443">
    <property type="entry name" value="RAWUL"/>
</dbReference>
<sequence length="366" mass="40316">MTSLAATIAADIKCQQPLVSQLKTGSMSADHMAKTSVNCTSIATKPQDKSCGQQMKTINNRVATTAAAVVVNDSANDTITGPTFKANGNTNGPKTSGHQLLMRPPREPIVIKEFNELIQCSICEGYLIDATTVIECLHSFCKTCIISHLDSNTPKSRFCPRCDQQIHKTKPKLNIRSDPTLQDIVYKLVPGLYKNEMTRRKEFYSHESQSAVGLSNEEKGEMSGERLIFTPEDDISLSIEYFPQYISHSLQPFSMNLSNGALNCVKGLDIVASNGSADTAANKATGSGCGSGDAATAGTTAAADDDDSQRRYLQCKGGMRVVHLKKWLRKKYDLNDHIDVEILYKHDPLIDDYTMIDLAYIYSWRR</sequence>
<dbReference type="InterPro" id="IPR001841">
    <property type="entry name" value="Znf_RING"/>
</dbReference>
<dbReference type="InterPro" id="IPR018957">
    <property type="entry name" value="Znf_C3HC4_RING-type"/>
</dbReference>
<dbReference type="GO" id="GO:0008270">
    <property type="term" value="F:zinc ion binding"/>
    <property type="evidence" value="ECO:0007669"/>
    <property type="project" value="UniProtKB-KW"/>
</dbReference>
<dbReference type="EMBL" id="OC864223">
    <property type="protein sequence ID" value="CAD7631563.1"/>
    <property type="molecule type" value="Genomic_DNA"/>
</dbReference>
<dbReference type="GO" id="GO:0000122">
    <property type="term" value="P:negative regulation of transcription by RNA polymerase II"/>
    <property type="evidence" value="ECO:0007669"/>
    <property type="project" value="TreeGrafter"/>
</dbReference>
<evidence type="ECO:0000259" key="8">
    <source>
        <dbReference type="PROSITE" id="PS50089"/>
    </source>
</evidence>
<proteinExistence type="predicted"/>
<dbReference type="AlphaFoldDB" id="A0A7R9Q441"/>
<evidence type="ECO:0000256" key="2">
    <source>
        <dbReference type="ARBA" id="ARBA00022723"/>
    </source>
</evidence>
<feature type="compositionally biased region" description="Polar residues" evidence="7">
    <location>
        <begin position="81"/>
        <end position="98"/>
    </location>
</feature>
<dbReference type="Pfam" id="PF00097">
    <property type="entry name" value="zf-C3HC4"/>
    <property type="match status" value="1"/>
</dbReference>
<feature type="compositionally biased region" description="Low complexity" evidence="7">
    <location>
        <begin position="292"/>
        <end position="302"/>
    </location>
</feature>
<keyword evidence="5" id="KW-0539">Nucleus</keyword>
<organism evidence="9">
    <name type="scientific">Medioppia subpectinata</name>
    <dbReference type="NCBI Taxonomy" id="1979941"/>
    <lineage>
        <taxon>Eukaryota</taxon>
        <taxon>Metazoa</taxon>
        <taxon>Ecdysozoa</taxon>
        <taxon>Arthropoda</taxon>
        <taxon>Chelicerata</taxon>
        <taxon>Arachnida</taxon>
        <taxon>Acari</taxon>
        <taxon>Acariformes</taxon>
        <taxon>Sarcoptiformes</taxon>
        <taxon>Oribatida</taxon>
        <taxon>Brachypylina</taxon>
        <taxon>Oppioidea</taxon>
        <taxon>Oppiidae</taxon>
        <taxon>Medioppia</taxon>
    </lineage>
</organism>
<evidence type="ECO:0000256" key="5">
    <source>
        <dbReference type="ARBA" id="ARBA00023242"/>
    </source>
</evidence>
<dbReference type="OrthoDB" id="1305878at2759"/>
<keyword evidence="4" id="KW-0862">Zinc</keyword>